<dbReference type="GeneID" id="66719669"/>
<sequence>MEKFSVDAMARELLQRAGAAAAGRAADTLYGGHEHRLRQTVVALVAGAELAEHDNPGEATLLVLRGRVRLRSADTSWEGRHGDLLVVPRARHSLEAIEDSAVLLTVAK</sequence>
<proteinExistence type="predicted"/>
<accession>A0A2S5ZUX2</accession>
<comment type="caution">
    <text evidence="1">The sequence shown here is derived from an EMBL/GenBank/DDBJ whole genome shotgun (WGS) entry which is preliminary data.</text>
</comment>
<dbReference type="InterPro" id="IPR011051">
    <property type="entry name" value="RmlC_Cupin_sf"/>
</dbReference>
<dbReference type="Gene3D" id="2.60.120.10">
    <property type="entry name" value="Jelly Rolls"/>
    <property type="match status" value="1"/>
</dbReference>
<dbReference type="Proteomes" id="UP000238356">
    <property type="component" value="Unassembled WGS sequence"/>
</dbReference>
<dbReference type="EMBL" id="PSZD01000044">
    <property type="protein sequence ID" value="PPJ19557.1"/>
    <property type="molecule type" value="Genomic_DNA"/>
</dbReference>
<dbReference type="AlphaFoldDB" id="A0A2S5ZUX2"/>
<reference evidence="1 2" key="1">
    <citation type="submission" date="2018-02" db="EMBL/GenBank/DDBJ databases">
        <title>8 Nocardia nova and 1 Nocardia cyriacigeorgica strain used for evolution to TMP-SMX.</title>
        <authorList>
            <person name="Mehta H."/>
            <person name="Weng J."/>
            <person name="Shamoo Y."/>
        </authorList>
    </citation>
    <scope>NUCLEOTIDE SEQUENCE [LARGE SCALE GENOMIC DNA]</scope>
    <source>
        <strain evidence="1 2">BAA2227</strain>
    </source>
</reference>
<keyword evidence="2" id="KW-1185">Reference proteome</keyword>
<dbReference type="SUPFAM" id="SSF51182">
    <property type="entry name" value="RmlC-like cupins"/>
    <property type="match status" value="1"/>
</dbReference>
<dbReference type="PANTHER" id="PTHR37694:SF1">
    <property type="entry name" value="SLR8022 PROTEIN"/>
    <property type="match status" value="1"/>
</dbReference>
<dbReference type="CDD" id="cd02230">
    <property type="entry name" value="cupin_HP0902-like"/>
    <property type="match status" value="1"/>
</dbReference>
<organism evidence="1 2">
    <name type="scientific">Nocardia nova</name>
    <dbReference type="NCBI Taxonomy" id="37330"/>
    <lineage>
        <taxon>Bacteria</taxon>
        <taxon>Bacillati</taxon>
        <taxon>Actinomycetota</taxon>
        <taxon>Actinomycetes</taxon>
        <taxon>Mycobacteriales</taxon>
        <taxon>Nocardiaceae</taxon>
        <taxon>Nocardia</taxon>
    </lineage>
</organism>
<gene>
    <name evidence="1" type="ORF">C5F51_35265</name>
</gene>
<dbReference type="PANTHER" id="PTHR37694">
    <property type="entry name" value="SLR8022 PROTEIN"/>
    <property type="match status" value="1"/>
</dbReference>
<dbReference type="InterPro" id="IPR014710">
    <property type="entry name" value="RmlC-like_jellyroll"/>
</dbReference>
<protein>
    <submittedName>
        <fullName evidence="1">LuxR family transcriptional regulator</fullName>
    </submittedName>
</protein>
<name>A0A2S5ZUX2_9NOCA</name>
<evidence type="ECO:0000313" key="2">
    <source>
        <dbReference type="Proteomes" id="UP000238356"/>
    </source>
</evidence>
<evidence type="ECO:0000313" key="1">
    <source>
        <dbReference type="EMBL" id="PPJ19557.1"/>
    </source>
</evidence>
<dbReference type="RefSeq" id="WP_064902772.1">
    <property type="nucleotide sequence ID" value="NZ_JADLQW010000052.1"/>
</dbReference>